<accession>A0ABT4DBE8</accession>
<keyword evidence="1" id="KW-0175">Coiled coil</keyword>
<feature type="region of interest" description="Disordered" evidence="2">
    <location>
        <begin position="88"/>
        <end position="170"/>
    </location>
</feature>
<feature type="compositionally biased region" description="Basic and acidic residues" evidence="2">
    <location>
        <begin position="109"/>
        <end position="154"/>
    </location>
</feature>
<evidence type="ECO:0000313" key="4">
    <source>
        <dbReference type="Proteomes" id="UP001144612"/>
    </source>
</evidence>
<gene>
    <name evidence="3" type="ORF">OW729_13450</name>
</gene>
<dbReference type="RefSeq" id="WP_268062050.1">
    <property type="nucleotide sequence ID" value="NZ_JAPQFJ010000014.1"/>
</dbReference>
<evidence type="ECO:0000313" key="3">
    <source>
        <dbReference type="EMBL" id="MCY6959620.1"/>
    </source>
</evidence>
<evidence type="ECO:0008006" key="5">
    <source>
        <dbReference type="Google" id="ProtNLM"/>
    </source>
</evidence>
<evidence type="ECO:0000256" key="2">
    <source>
        <dbReference type="SAM" id="MobiDB-lite"/>
    </source>
</evidence>
<keyword evidence="4" id="KW-1185">Reference proteome</keyword>
<feature type="coiled-coil region" evidence="1">
    <location>
        <begin position="19"/>
        <end position="53"/>
    </location>
</feature>
<name>A0ABT4DBE8_9CLOT</name>
<protein>
    <recommendedName>
        <fullName evidence="5">DUF2802 domain-containing protein</fullName>
    </recommendedName>
</protein>
<comment type="caution">
    <text evidence="3">The sequence shown here is derived from an EMBL/GenBank/DDBJ whole genome shotgun (WGS) entry which is preliminary data.</text>
</comment>
<dbReference type="Proteomes" id="UP001144612">
    <property type="component" value="Unassembled WGS sequence"/>
</dbReference>
<proteinExistence type="predicted"/>
<organism evidence="3 4">
    <name type="scientific">Clostridium brassicae</name>
    <dbReference type="NCBI Taxonomy" id="2999072"/>
    <lineage>
        <taxon>Bacteria</taxon>
        <taxon>Bacillati</taxon>
        <taxon>Bacillota</taxon>
        <taxon>Clostridia</taxon>
        <taxon>Eubacteriales</taxon>
        <taxon>Clostridiaceae</taxon>
        <taxon>Clostridium</taxon>
    </lineage>
</organism>
<feature type="compositionally biased region" description="Basic and acidic residues" evidence="2">
    <location>
        <begin position="88"/>
        <end position="102"/>
    </location>
</feature>
<reference evidence="3" key="1">
    <citation type="submission" date="2022-12" db="EMBL/GenBank/DDBJ databases">
        <title>Clostridium sp. nov., isolated from industrial wastewater.</title>
        <authorList>
            <person name="Jiayan W."/>
        </authorList>
    </citation>
    <scope>NUCLEOTIDE SEQUENCE</scope>
    <source>
        <strain evidence="3">ZC22-4</strain>
    </source>
</reference>
<dbReference type="EMBL" id="JAPQFJ010000014">
    <property type="protein sequence ID" value="MCY6959620.1"/>
    <property type="molecule type" value="Genomic_DNA"/>
</dbReference>
<sequence>MFTAIFLLIIGAILILFNINAVKREENNFEKILHEKEKNIGDYEVEIGKLRKEFAETLVEIQSQIIVLEEGIHTKDCDDKYKTTFHEELPSENNKHSEVLDKDIEDNDDKDKVGTKTESDLKKTQDKEETVEMKKDTNEEEHIKNKEDENQEEKTESEETPEVHENHKVNNVKVSEIQRLIEEGLGVDEIANKLKVNKGEVLLIKELYLK</sequence>
<evidence type="ECO:0000256" key="1">
    <source>
        <dbReference type="SAM" id="Coils"/>
    </source>
</evidence>